<accession>A0ABN4D3X0</accession>
<keyword evidence="2" id="KW-1185">Reference proteome</keyword>
<sequence length="76" mass="8759">MQRIDHKYKKTNYSSMHYIVKKSTSPVKMKNLKKVFFTGALFFILMLFLGACKTCKCPAYSYQQFQQTGITASSDS</sequence>
<reference evidence="1 2" key="1">
    <citation type="submission" date="2014-03" db="EMBL/GenBank/DDBJ databases">
        <title>Complete genome sequence of a deeply braunched marine Bacteroidia bacterium Draconibacterium orientale type strain FH5T.</title>
        <authorList>
            <person name="Li X."/>
            <person name="Wang X."/>
            <person name="Xie Z."/>
            <person name="Du Z."/>
            <person name="Chen G."/>
        </authorList>
    </citation>
    <scope>NUCLEOTIDE SEQUENCE [LARGE SCALE GENOMIC DNA]</scope>
    <source>
        <strain evidence="1 2">FH5</strain>
    </source>
</reference>
<dbReference type="EMBL" id="CP007451">
    <property type="protein sequence ID" value="AHW61586.1"/>
    <property type="molecule type" value="Genomic_DNA"/>
</dbReference>
<organism evidence="1 2">
    <name type="scientific">Draconibacterium orientale</name>
    <dbReference type="NCBI Taxonomy" id="1168034"/>
    <lineage>
        <taxon>Bacteria</taxon>
        <taxon>Pseudomonadati</taxon>
        <taxon>Bacteroidota</taxon>
        <taxon>Bacteroidia</taxon>
        <taxon>Marinilabiliales</taxon>
        <taxon>Prolixibacteraceae</taxon>
        <taxon>Draconibacterium</taxon>
    </lineage>
</organism>
<evidence type="ECO:0000313" key="1">
    <source>
        <dbReference type="EMBL" id="AHW61586.1"/>
    </source>
</evidence>
<evidence type="ECO:0008006" key="3">
    <source>
        <dbReference type="Google" id="ProtNLM"/>
    </source>
</evidence>
<dbReference type="Proteomes" id="UP000023772">
    <property type="component" value="Chromosome"/>
</dbReference>
<gene>
    <name evidence="1" type="ORF">FH5T_04300</name>
</gene>
<name>A0ABN4D3X0_9BACT</name>
<protein>
    <recommendedName>
        <fullName evidence="3">Lipoprotein</fullName>
    </recommendedName>
</protein>
<proteinExistence type="predicted"/>
<evidence type="ECO:0000313" key="2">
    <source>
        <dbReference type="Proteomes" id="UP000023772"/>
    </source>
</evidence>